<gene>
    <name evidence="2" type="ORF">PCOR1329_LOCUS4370</name>
</gene>
<protein>
    <submittedName>
        <fullName evidence="2">Uncharacterized protein</fullName>
    </submittedName>
</protein>
<evidence type="ECO:0000313" key="2">
    <source>
        <dbReference type="EMBL" id="CAK0794323.1"/>
    </source>
</evidence>
<name>A0ABN9PRM8_9DINO</name>
<feature type="compositionally biased region" description="Basic and acidic residues" evidence="1">
    <location>
        <begin position="27"/>
        <end position="38"/>
    </location>
</feature>
<feature type="non-terminal residue" evidence="2">
    <location>
        <position position="283"/>
    </location>
</feature>
<keyword evidence="3" id="KW-1185">Reference proteome</keyword>
<dbReference type="Proteomes" id="UP001189429">
    <property type="component" value="Unassembled WGS sequence"/>
</dbReference>
<feature type="region of interest" description="Disordered" evidence="1">
    <location>
        <begin position="249"/>
        <end position="283"/>
    </location>
</feature>
<evidence type="ECO:0000256" key="1">
    <source>
        <dbReference type="SAM" id="MobiDB-lite"/>
    </source>
</evidence>
<accession>A0ABN9PRM8</accession>
<dbReference type="EMBL" id="CAUYUJ010001121">
    <property type="protein sequence ID" value="CAK0794323.1"/>
    <property type="molecule type" value="Genomic_DNA"/>
</dbReference>
<comment type="caution">
    <text evidence="2">The sequence shown here is derived from an EMBL/GenBank/DDBJ whole genome shotgun (WGS) entry which is preliminary data.</text>
</comment>
<organism evidence="2 3">
    <name type="scientific">Prorocentrum cordatum</name>
    <dbReference type="NCBI Taxonomy" id="2364126"/>
    <lineage>
        <taxon>Eukaryota</taxon>
        <taxon>Sar</taxon>
        <taxon>Alveolata</taxon>
        <taxon>Dinophyceae</taxon>
        <taxon>Prorocentrales</taxon>
        <taxon>Prorocentraceae</taxon>
        <taxon>Prorocentrum</taxon>
    </lineage>
</organism>
<reference evidence="2" key="1">
    <citation type="submission" date="2023-10" db="EMBL/GenBank/DDBJ databases">
        <authorList>
            <person name="Chen Y."/>
            <person name="Shah S."/>
            <person name="Dougan E. K."/>
            <person name="Thang M."/>
            <person name="Chan C."/>
        </authorList>
    </citation>
    <scope>NUCLEOTIDE SEQUENCE [LARGE SCALE GENOMIC DNA]</scope>
</reference>
<proteinExistence type="predicted"/>
<evidence type="ECO:0000313" key="3">
    <source>
        <dbReference type="Proteomes" id="UP001189429"/>
    </source>
</evidence>
<feature type="compositionally biased region" description="Low complexity" evidence="1">
    <location>
        <begin position="11"/>
        <end position="20"/>
    </location>
</feature>
<feature type="region of interest" description="Disordered" evidence="1">
    <location>
        <begin position="1"/>
        <end position="63"/>
    </location>
</feature>
<sequence length="283" mass="29971">MACCRAADHQASPGAAVGRGPPRRGRREAEYEELREPAEAGEAPASPSAPPPPRPGASGAGVPPPEAACPAALRCVAVAYRGARRPLVCQRFPVAGFAELRERLGSDAIVACRELRHHLPGASACPLAQPRALHHAFTLLEVVGAVDTFELCLERFGEELEVMFGTSRTMRPYARRFRATGEERGESWMRPITEQPRSPVGPEAGLPRVTVSGLCHWLEGLLAAWPPFSAAGANSQHFSLALQAFLTAPGEQCPPGDAREPPPAAGVPEALVQGRPGPEADAE</sequence>